<name>A0A9P5CR71_CRYP1</name>
<accession>A0A9P5CR71</accession>
<dbReference type="AlphaFoldDB" id="A0A9P5CR71"/>
<dbReference type="RefSeq" id="XP_040777766.1">
    <property type="nucleotide sequence ID" value="XM_040923152.1"/>
</dbReference>
<dbReference type="EMBL" id="MU032346">
    <property type="protein sequence ID" value="KAF3766805.1"/>
    <property type="molecule type" value="Genomic_DNA"/>
</dbReference>
<protein>
    <submittedName>
        <fullName evidence="2">Uncharacterized protein</fullName>
    </submittedName>
</protein>
<reference evidence="2" key="1">
    <citation type="journal article" date="2020" name="Phytopathology">
        <title>Genome sequence of the chestnut blight fungus Cryphonectria parasitica EP155: A fundamental resource for an archetypical invasive plant pathogen.</title>
        <authorList>
            <person name="Crouch J.A."/>
            <person name="Dawe A."/>
            <person name="Aerts A."/>
            <person name="Barry K."/>
            <person name="Churchill A.C.L."/>
            <person name="Grimwood J."/>
            <person name="Hillman B."/>
            <person name="Milgroom M.G."/>
            <person name="Pangilinan J."/>
            <person name="Smith M."/>
            <person name="Salamov A."/>
            <person name="Schmutz J."/>
            <person name="Yadav J."/>
            <person name="Grigoriev I.V."/>
            <person name="Nuss D."/>
        </authorList>
    </citation>
    <scope>NUCLEOTIDE SEQUENCE</scope>
    <source>
        <strain evidence="2">EP155</strain>
    </source>
</reference>
<evidence type="ECO:0000313" key="2">
    <source>
        <dbReference type="EMBL" id="KAF3766805.1"/>
    </source>
</evidence>
<dbReference type="GeneID" id="63840281"/>
<proteinExistence type="predicted"/>
<dbReference type="Proteomes" id="UP000803844">
    <property type="component" value="Unassembled WGS sequence"/>
</dbReference>
<organism evidence="2 3">
    <name type="scientific">Cryphonectria parasitica (strain ATCC 38755 / EP155)</name>
    <dbReference type="NCBI Taxonomy" id="660469"/>
    <lineage>
        <taxon>Eukaryota</taxon>
        <taxon>Fungi</taxon>
        <taxon>Dikarya</taxon>
        <taxon>Ascomycota</taxon>
        <taxon>Pezizomycotina</taxon>
        <taxon>Sordariomycetes</taxon>
        <taxon>Sordariomycetidae</taxon>
        <taxon>Diaporthales</taxon>
        <taxon>Cryphonectriaceae</taxon>
        <taxon>Cryphonectria-Endothia species complex</taxon>
        <taxon>Cryphonectria</taxon>
    </lineage>
</organism>
<evidence type="ECO:0000256" key="1">
    <source>
        <dbReference type="SAM" id="MobiDB-lite"/>
    </source>
</evidence>
<gene>
    <name evidence="2" type="ORF">M406DRAFT_355368</name>
</gene>
<evidence type="ECO:0000313" key="3">
    <source>
        <dbReference type="Proteomes" id="UP000803844"/>
    </source>
</evidence>
<keyword evidence="3" id="KW-1185">Reference proteome</keyword>
<comment type="caution">
    <text evidence="2">The sequence shown here is derived from an EMBL/GenBank/DDBJ whole genome shotgun (WGS) entry which is preliminary data.</text>
</comment>
<feature type="region of interest" description="Disordered" evidence="1">
    <location>
        <begin position="50"/>
        <end position="92"/>
    </location>
</feature>
<feature type="compositionally biased region" description="Basic and acidic residues" evidence="1">
    <location>
        <begin position="50"/>
        <end position="68"/>
    </location>
</feature>
<sequence length="92" mass="10217">MGMGSVKWITGRDGLAVLSCNCNVYWNPWLEPHKTQFSCWSQLVGTAEPMREDSAVDNNRGKGGERRGGGVKKRRSEGEIDDYGSMTRGYGM</sequence>